<sequence length="123" mass="13147">MRKQKGLSLINLLAWGIILGACLVLGLKLIPVYSEYMGIKTALKALAKDMSGAPIGEIRESFDKRATIEDIKSVQAADLDIVQDQAGTVISVTYQRVVPLVGNASLLFDFSVEERHGGSGGGE</sequence>
<evidence type="ECO:0000313" key="3">
    <source>
        <dbReference type="Proteomes" id="UP001180081"/>
    </source>
</evidence>
<keyword evidence="1" id="KW-1133">Transmembrane helix</keyword>
<dbReference type="PROSITE" id="PS51257">
    <property type="entry name" value="PROKAR_LIPOPROTEIN"/>
    <property type="match status" value="1"/>
</dbReference>
<gene>
    <name evidence="2" type="ORF">QWZ03_05220</name>
</gene>
<protein>
    <submittedName>
        <fullName evidence="2">DUF4845 domain-containing protein</fullName>
    </submittedName>
</protein>
<reference evidence="2" key="1">
    <citation type="journal article" date="2014" name="Int. J. Syst. Evol. Microbiol.">
        <title>Complete genome of a new Firmicutes species belonging to the dominant human colonic microbiota ('Ruminococcus bicirculans') reveals two chromosomes and a selective capacity to utilize plant glucans.</title>
        <authorList>
            <consortium name="NISC Comparative Sequencing Program"/>
            <person name="Wegmann U."/>
            <person name="Louis P."/>
            <person name="Goesmann A."/>
            <person name="Henrissat B."/>
            <person name="Duncan S.H."/>
            <person name="Flint H.J."/>
        </authorList>
    </citation>
    <scope>NUCLEOTIDE SEQUENCE</scope>
    <source>
        <strain evidence="2">CECT 7703</strain>
    </source>
</reference>
<comment type="caution">
    <text evidence="2">The sequence shown here is derived from an EMBL/GenBank/DDBJ whole genome shotgun (WGS) entry which is preliminary data.</text>
</comment>
<keyword evidence="1" id="KW-0472">Membrane</keyword>
<dbReference type="InterPro" id="IPR032314">
    <property type="entry name" value="DUF4845"/>
</dbReference>
<evidence type="ECO:0000256" key="1">
    <source>
        <dbReference type="SAM" id="Phobius"/>
    </source>
</evidence>
<dbReference type="EMBL" id="JAUFPU010000004">
    <property type="protein sequence ID" value="MDN3576165.1"/>
    <property type="molecule type" value="Genomic_DNA"/>
</dbReference>
<keyword evidence="3" id="KW-1185">Reference proteome</keyword>
<name>A0ABT8B2C4_9NEIS</name>
<dbReference type="Pfam" id="PF16137">
    <property type="entry name" value="DUF4845"/>
    <property type="match status" value="1"/>
</dbReference>
<keyword evidence="1" id="KW-0812">Transmembrane</keyword>
<dbReference type="RefSeq" id="WP_290331771.1">
    <property type="nucleotide sequence ID" value="NZ_JAUFPU010000004.1"/>
</dbReference>
<evidence type="ECO:0000313" key="2">
    <source>
        <dbReference type="EMBL" id="MDN3576165.1"/>
    </source>
</evidence>
<proteinExistence type="predicted"/>
<reference evidence="2" key="2">
    <citation type="submission" date="2023-06" db="EMBL/GenBank/DDBJ databases">
        <authorList>
            <person name="Lucena T."/>
            <person name="Sun Q."/>
        </authorList>
    </citation>
    <scope>NUCLEOTIDE SEQUENCE</scope>
    <source>
        <strain evidence="2">CECT 7703</strain>
    </source>
</reference>
<dbReference type="Proteomes" id="UP001180081">
    <property type="component" value="Unassembled WGS sequence"/>
</dbReference>
<feature type="transmembrane region" description="Helical" evidence="1">
    <location>
        <begin position="12"/>
        <end position="33"/>
    </location>
</feature>
<organism evidence="2 3">
    <name type="scientific">Chitinimonas viridis</name>
    <dbReference type="NCBI Taxonomy" id="664880"/>
    <lineage>
        <taxon>Bacteria</taxon>
        <taxon>Pseudomonadati</taxon>
        <taxon>Pseudomonadota</taxon>
        <taxon>Betaproteobacteria</taxon>
        <taxon>Neisseriales</taxon>
        <taxon>Chitinibacteraceae</taxon>
        <taxon>Chitinimonas</taxon>
    </lineage>
</organism>
<accession>A0ABT8B2C4</accession>